<dbReference type="GO" id="GO:0005737">
    <property type="term" value="C:cytoplasm"/>
    <property type="evidence" value="ECO:0007669"/>
    <property type="project" value="TreeGrafter"/>
</dbReference>
<proteinExistence type="predicted"/>
<keyword evidence="2" id="KW-0315">Glutamine amidotransferase</keyword>
<evidence type="ECO:0000313" key="2">
    <source>
        <dbReference type="EMBL" id="RJG23749.1"/>
    </source>
</evidence>
<dbReference type="Proteomes" id="UP000266177">
    <property type="component" value="Unassembled WGS sequence"/>
</dbReference>
<evidence type="ECO:0000313" key="3">
    <source>
        <dbReference type="Proteomes" id="UP000266177"/>
    </source>
</evidence>
<dbReference type="OrthoDB" id="6003696at2"/>
<dbReference type="EMBL" id="QYZD01000009">
    <property type="protein sequence ID" value="RJG23749.1"/>
    <property type="molecule type" value="Genomic_DNA"/>
</dbReference>
<dbReference type="InterPro" id="IPR050325">
    <property type="entry name" value="Prot/Nucl_acid_deglycase"/>
</dbReference>
<feature type="domain" description="DJ-1/PfpI" evidence="1">
    <location>
        <begin position="4"/>
        <end position="176"/>
    </location>
</feature>
<dbReference type="GO" id="GO:0016740">
    <property type="term" value="F:transferase activity"/>
    <property type="evidence" value="ECO:0007669"/>
    <property type="project" value="UniProtKB-KW"/>
</dbReference>
<dbReference type="RefSeq" id="WP_119793843.1">
    <property type="nucleotide sequence ID" value="NZ_QYZD01000009.1"/>
</dbReference>
<organism evidence="2 3">
    <name type="scientific">Paenibacillus thiaminolyticus</name>
    <name type="common">Bacillus thiaminolyticus</name>
    <dbReference type="NCBI Taxonomy" id="49283"/>
    <lineage>
        <taxon>Bacteria</taxon>
        <taxon>Bacillati</taxon>
        <taxon>Bacillota</taxon>
        <taxon>Bacilli</taxon>
        <taxon>Bacillales</taxon>
        <taxon>Paenibacillaceae</taxon>
        <taxon>Paenibacillus</taxon>
    </lineage>
</organism>
<sequence>MHTKKVYLYVFDTMSDWEVGYLIAELNSGRYFKEELAPLEVVAVGVDKNPVTTMGGLKILPSISIDECILERTDVLVLPGGNTWTEAIHEPLLKKASASLKEGTVVAAICGATLGLAKIGVLNSRRHTSNNLDYMKMICPNYTGEKYYEMEPAVTDGNLVTASGIAPLEFTMHVLKVLDVFAPETLHSWFNLYQTHEPKYFFELMNSIKFTESTGGGTGRPVPGTD</sequence>
<keyword evidence="2" id="KW-0808">Transferase</keyword>
<dbReference type="InterPro" id="IPR002818">
    <property type="entry name" value="DJ-1/PfpI"/>
</dbReference>
<accession>A0A3A3GKA3</accession>
<reference evidence="2 3" key="1">
    <citation type="submission" date="2018-09" db="EMBL/GenBank/DDBJ databases">
        <title>Paenibacillus SK2017-BO5.</title>
        <authorList>
            <person name="Piskunova J.V."/>
            <person name="Dubiley S.A."/>
            <person name="Severinov K.V."/>
        </authorList>
    </citation>
    <scope>NUCLEOTIDE SEQUENCE [LARGE SCALE GENOMIC DNA]</scope>
    <source>
        <strain evidence="2 3">BO5</strain>
    </source>
</reference>
<dbReference type="SUPFAM" id="SSF52317">
    <property type="entry name" value="Class I glutamine amidotransferase-like"/>
    <property type="match status" value="1"/>
</dbReference>
<gene>
    <name evidence="2" type="ORF">DQX05_12015</name>
</gene>
<name>A0A3A3GKA3_PANTH</name>
<dbReference type="PANTHER" id="PTHR48094:SF19">
    <property type="entry name" value="DJ-1_PFPI DOMAIN-CONTAINING PROTEIN"/>
    <property type="match status" value="1"/>
</dbReference>
<protein>
    <submittedName>
        <fullName evidence="2">Glutamine amidotransferase</fullName>
    </submittedName>
</protein>
<dbReference type="Pfam" id="PF01965">
    <property type="entry name" value="DJ-1_PfpI"/>
    <property type="match status" value="1"/>
</dbReference>
<evidence type="ECO:0000259" key="1">
    <source>
        <dbReference type="Pfam" id="PF01965"/>
    </source>
</evidence>
<dbReference type="Gene3D" id="3.40.50.880">
    <property type="match status" value="1"/>
</dbReference>
<comment type="caution">
    <text evidence="2">The sequence shown here is derived from an EMBL/GenBank/DDBJ whole genome shotgun (WGS) entry which is preliminary data.</text>
</comment>
<dbReference type="InterPro" id="IPR029062">
    <property type="entry name" value="Class_I_gatase-like"/>
</dbReference>
<dbReference type="PANTHER" id="PTHR48094">
    <property type="entry name" value="PROTEIN/NUCLEIC ACID DEGLYCASE DJ-1-RELATED"/>
    <property type="match status" value="1"/>
</dbReference>
<dbReference type="AlphaFoldDB" id="A0A3A3GKA3"/>
<dbReference type="CDD" id="cd03140">
    <property type="entry name" value="GATase1_PfpI_3"/>
    <property type="match status" value="1"/>
</dbReference>